<sequence>MMENIITIFLLSVMAPPTLLVSARDHQNAIDDAMRTLFDHPDPFCPGCGDFQSEEMDKELATLRVEFVKQQILKKLKLKEVPKVSLPRNKLPIPILTKGMYQGMLQKNYNEIDFQGDDDFFGKTNQVILFPEEFSRCDAKLRASTPYPAACFTFQLPKDIDVEDLAITDFWIYKEKDFLDGDPNVNQTLVYSEIVESSQFMGSPKISVIEKHVTEIEEGWIKLDILETARKWLELNSRRHVIQVMCKTCGYLWPWTPVSLKNERLPFLVINTENNRKKRRPKRNINCIPGLSECCREKLYISFVDIGWNEWIIQPRGYDAYFCRGSCSNAASLTLSGSAYNSVVRKLIRGGKKVELVPCCTATHLSPIQLIYMDNNETITQKTLPNMVVDACGCM</sequence>
<evidence type="ECO:0000313" key="9">
    <source>
        <dbReference type="EMBL" id="KAK6634468.1"/>
    </source>
</evidence>
<dbReference type="CDD" id="cd13752">
    <property type="entry name" value="TGF_beta_INHB"/>
    <property type="match status" value="1"/>
</dbReference>
<dbReference type="PANTHER" id="PTHR11848:SF298">
    <property type="entry name" value="DAWDLE, ISOFORM A"/>
    <property type="match status" value="1"/>
</dbReference>
<feature type="chain" id="PRO_5042841855" description="TGF-beta family profile domain-containing protein" evidence="7">
    <location>
        <begin position="24"/>
        <end position="395"/>
    </location>
</feature>
<keyword evidence="7" id="KW-0732">Signal</keyword>
<dbReference type="Gene3D" id="2.10.90.10">
    <property type="entry name" value="Cystine-knot cytokines"/>
    <property type="match status" value="1"/>
</dbReference>
<keyword evidence="3" id="KW-0964">Secreted</keyword>
<dbReference type="AlphaFoldDB" id="A0AAN8S9S3"/>
<gene>
    <name evidence="9" type="ORF">RUM43_011869</name>
</gene>
<reference evidence="9 10" key="1">
    <citation type="submission" date="2023-10" db="EMBL/GenBank/DDBJ databases">
        <title>Genomes of two closely related lineages of the louse Polyplax serrata with different host specificities.</title>
        <authorList>
            <person name="Martinu J."/>
            <person name="Tarabai H."/>
            <person name="Stefka J."/>
            <person name="Hypsa V."/>
        </authorList>
    </citation>
    <scope>NUCLEOTIDE SEQUENCE [LARGE SCALE GENOMIC DNA]</scope>
    <source>
        <strain evidence="9">HR10_N</strain>
    </source>
</reference>
<evidence type="ECO:0000256" key="4">
    <source>
        <dbReference type="ARBA" id="ARBA00023030"/>
    </source>
</evidence>
<dbReference type="GO" id="GO:0008083">
    <property type="term" value="F:growth factor activity"/>
    <property type="evidence" value="ECO:0007669"/>
    <property type="project" value="UniProtKB-KW"/>
</dbReference>
<dbReference type="InterPro" id="IPR001111">
    <property type="entry name" value="TGF-b_propeptide"/>
</dbReference>
<dbReference type="EMBL" id="JAWJWE010000005">
    <property type="protein sequence ID" value="KAK6634468.1"/>
    <property type="molecule type" value="Genomic_DNA"/>
</dbReference>
<accession>A0AAN8S9S3</accession>
<dbReference type="Pfam" id="PF00019">
    <property type="entry name" value="TGF_beta"/>
    <property type="match status" value="1"/>
</dbReference>
<evidence type="ECO:0000256" key="6">
    <source>
        <dbReference type="RuleBase" id="RU000354"/>
    </source>
</evidence>
<dbReference type="GO" id="GO:0005615">
    <property type="term" value="C:extracellular space"/>
    <property type="evidence" value="ECO:0007669"/>
    <property type="project" value="TreeGrafter"/>
</dbReference>
<dbReference type="PANTHER" id="PTHR11848">
    <property type="entry name" value="TGF-BETA FAMILY"/>
    <property type="match status" value="1"/>
</dbReference>
<dbReference type="GO" id="GO:0005125">
    <property type="term" value="F:cytokine activity"/>
    <property type="evidence" value="ECO:0007669"/>
    <property type="project" value="TreeGrafter"/>
</dbReference>
<dbReference type="PROSITE" id="PS51362">
    <property type="entry name" value="TGF_BETA_2"/>
    <property type="match status" value="1"/>
</dbReference>
<dbReference type="Proteomes" id="UP001372834">
    <property type="component" value="Unassembled WGS sequence"/>
</dbReference>
<name>A0AAN8S9S3_POLSC</name>
<evidence type="ECO:0000256" key="3">
    <source>
        <dbReference type="ARBA" id="ARBA00022525"/>
    </source>
</evidence>
<proteinExistence type="inferred from homology"/>
<feature type="signal peptide" evidence="7">
    <location>
        <begin position="1"/>
        <end position="23"/>
    </location>
</feature>
<dbReference type="PROSITE" id="PS00250">
    <property type="entry name" value="TGF_BETA_1"/>
    <property type="match status" value="1"/>
</dbReference>
<comment type="similarity">
    <text evidence="2 6">Belongs to the TGF-beta family.</text>
</comment>
<evidence type="ECO:0000256" key="5">
    <source>
        <dbReference type="ARBA" id="ARBA00023157"/>
    </source>
</evidence>
<dbReference type="InterPro" id="IPR029034">
    <property type="entry name" value="Cystine-knot_cytokine"/>
</dbReference>
<evidence type="ECO:0000256" key="2">
    <source>
        <dbReference type="ARBA" id="ARBA00006656"/>
    </source>
</evidence>
<evidence type="ECO:0000313" key="10">
    <source>
        <dbReference type="Proteomes" id="UP001372834"/>
    </source>
</evidence>
<dbReference type="InterPro" id="IPR017948">
    <property type="entry name" value="TGFb_CS"/>
</dbReference>
<dbReference type="SUPFAM" id="SSF57501">
    <property type="entry name" value="Cystine-knot cytokines"/>
    <property type="match status" value="1"/>
</dbReference>
<evidence type="ECO:0000256" key="1">
    <source>
        <dbReference type="ARBA" id="ARBA00004613"/>
    </source>
</evidence>
<dbReference type="Pfam" id="PF00688">
    <property type="entry name" value="TGFb_propeptide"/>
    <property type="match status" value="1"/>
</dbReference>
<dbReference type="InterPro" id="IPR015615">
    <property type="entry name" value="TGF-beta-rel"/>
</dbReference>
<evidence type="ECO:0000256" key="7">
    <source>
        <dbReference type="SAM" id="SignalP"/>
    </source>
</evidence>
<organism evidence="9 10">
    <name type="scientific">Polyplax serrata</name>
    <name type="common">Common mouse louse</name>
    <dbReference type="NCBI Taxonomy" id="468196"/>
    <lineage>
        <taxon>Eukaryota</taxon>
        <taxon>Metazoa</taxon>
        <taxon>Ecdysozoa</taxon>
        <taxon>Arthropoda</taxon>
        <taxon>Hexapoda</taxon>
        <taxon>Insecta</taxon>
        <taxon>Pterygota</taxon>
        <taxon>Neoptera</taxon>
        <taxon>Paraneoptera</taxon>
        <taxon>Psocodea</taxon>
        <taxon>Troctomorpha</taxon>
        <taxon>Phthiraptera</taxon>
        <taxon>Anoplura</taxon>
        <taxon>Polyplacidae</taxon>
        <taxon>Polyplax</taxon>
    </lineage>
</organism>
<keyword evidence="4 6" id="KW-0339">Growth factor</keyword>
<evidence type="ECO:0000259" key="8">
    <source>
        <dbReference type="PROSITE" id="PS51362"/>
    </source>
</evidence>
<keyword evidence="5" id="KW-1015">Disulfide bond</keyword>
<dbReference type="InterPro" id="IPR001839">
    <property type="entry name" value="TGF-b_C"/>
</dbReference>
<protein>
    <recommendedName>
        <fullName evidence="8">TGF-beta family profile domain-containing protein</fullName>
    </recommendedName>
</protein>
<comment type="caution">
    <text evidence="9">The sequence shown here is derived from an EMBL/GenBank/DDBJ whole genome shotgun (WGS) entry which is preliminary data.</text>
</comment>
<comment type="subcellular location">
    <subcellularLocation>
        <location evidence="1">Secreted</location>
    </subcellularLocation>
</comment>
<dbReference type="SMART" id="SM00204">
    <property type="entry name" value="TGFB"/>
    <property type="match status" value="1"/>
</dbReference>
<dbReference type="Gene3D" id="2.60.120.970">
    <property type="match status" value="1"/>
</dbReference>
<feature type="domain" description="TGF-beta family profile" evidence="8">
    <location>
        <begin position="276"/>
        <end position="395"/>
    </location>
</feature>